<dbReference type="EMBL" id="MN740632">
    <property type="protein sequence ID" value="QHU36114.1"/>
    <property type="molecule type" value="Genomic_DNA"/>
</dbReference>
<feature type="region of interest" description="Disordered" evidence="1">
    <location>
        <begin position="16"/>
        <end position="37"/>
    </location>
</feature>
<protein>
    <submittedName>
        <fullName evidence="2">Uncharacterized protein</fullName>
    </submittedName>
</protein>
<proteinExistence type="predicted"/>
<organism evidence="2">
    <name type="scientific">viral metagenome</name>
    <dbReference type="NCBI Taxonomy" id="1070528"/>
    <lineage>
        <taxon>unclassified sequences</taxon>
        <taxon>metagenomes</taxon>
        <taxon>organismal metagenomes</taxon>
    </lineage>
</organism>
<name>A0A6C0M2R7_9ZZZZ</name>
<accession>A0A6C0M2R7</accession>
<evidence type="ECO:0000256" key="1">
    <source>
        <dbReference type="SAM" id="MobiDB-lite"/>
    </source>
</evidence>
<feature type="compositionally biased region" description="Basic residues" evidence="1">
    <location>
        <begin position="60"/>
        <end position="80"/>
    </location>
</feature>
<reference evidence="2" key="1">
    <citation type="journal article" date="2020" name="Nature">
        <title>Giant virus diversity and host interactions through global metagenomics.</title>
        <authorList>
            <person name="Schulz F."/>
            <person name="Roux S."/>
            <person name="Paez-Espino D."/>
            <person name="Jungbluth S."/>
            <person name="Walsh D.A."/>
            <person name="Denef V.J."/>
            <person name="McMahon K.D."/>
            <person name="Konstantinidis K.T."/>
            <person name="Eloe-Fadrosh E.A."/>
            <person name="Kyrpides N.C."/>
            <person name="Woyke T."/>
        </authorList>
    </citation>
    <scope>NUCLEOTIDE SEQUENCE</scope>
    <source>
        <strain evidence="2">GVMAG-S-1035124-57</strain>
    </source>
</reference>
<sequence>MTDLKHLVSPFVLVPSVPSHEKKATPRPAPPCNCDNSDEENDFGMAPECAFVCPAAPARKASRKRNPKKHHQTKTKRYNKNKIMNQ</sequence>
<evidence type="ECO:0000313" key="2">
    <source>
        <dbReference type="EMBL" id="QHU36114.1"/>
    </source>
</evidence>
<feature type="region of interest" description="Disordered" evidence="1">
    <location>
        <begin position="57"/>
        <end position="86"/>
    </location>
</feature>
<dbReference type="AlphaFoldDB" id="A0A6C0M2R7"/>